<proteinExistence type="predicted"/>
<dbReference type="EMBL" id="GBXM01008747">
    <property type="protein sequence ID" value="JAH99830.1"/>
    <property type="molecule type" value="Transcribed_RNA"/>
</dbReference>
<accession>A0A0E9XDD3</accession>
<reference evidence="1" key="2">
    <citation type="journal article" date="2015" name="Fish Shellfish Immunol.">
        <title>Early steps in the European eel (Anguilla anguilla)-Vibrio vulnificus interaction in the gills: Role of the RtxA13 toxin.</title>
        <authorList>
            <person name="Callol A."/>
            <person name="Pajuelo D."/>
            <person name="Ebbesson L."/>
            <person name="Teles M."/>
            <person name="MacKenzie S."/>
            <person name="Amaro C."/>
        </authorList>
    </citation>
    <scope>NUCLEOTIDE SEQUENCE</scope>
</reference>
<name>A0A0E9XDD3_ANGAN</name>
<protein>
    <submittedName>
        <fullName evidence="1">Uncharacterized protein</fullName>
    </submittedName>
</protein>
<dbReference type="AlphaFoldDB" id="A0A0E9XDD3"/>
<reference evidence="1" key="1">
    <citation type="submission" date="2014-11" db="EMBL/GenBank/DDBJ databases">
        <authorList>
            <person name="Amaro Gonzalez C."/>
        </authorList>
    </citation>
    <scope>NUCLEOTIDE SEQUENCE</scope>
</reference>
<organism evidence="1">
    <name type="scientific">Anguilla anguilla</name>
    <name type="common">European freshwater eel</name>
    <name type="synonym">Muraena anguilla</name>
    <dbReference type="NCBI Taxonomy" id="7936"/>
    <lineage>
        <taxon>Eukaryota</taxon>
        <taxon>Metazoa</taxon>
        <taxon>Chordata</taxon>
        <taxon>Craniata</taxon>
        <taxon>Vertebrata</taxon>
        <taxon>Euteleostomi</taxon>
        <taxon>Actinopterygii</taxon>
        <taxon>Neopterygii</taxon>
        <taxon>Teleostei</taxon>
        <taxon>Anguilliformes</taxon>
        <taxon>Anguillidae</taxon>
        <taxon>Anguilla</taxon>
    </lineage>
</organism>
<sequence>MPMQQSLAVTSLSTINHHKKYFSSLPFFVLFLNFPSWCDGQQCYCEHSPYSCAV</sequence>
<evidence type="ECO:0000313" key="1">
    <source>
        <dbReference type="EMBL" id="JAH99830.1"/>
    </source>
</evidence>